<sequence length="432" mass="47710">MEIQHVLSKINRVLRTSLGIISSQTLNILFVPVLARIYTPEQYAQFGLLLSLVVVLAGAASGKYAEAISTAKHDSTANALGEVALRLSFLSNLTFAPLLIAIALLTHNNISFALLSILSVYSVSLTNVATQVLIRRQRYTQYTILIFLMLGLIPLLQFIFKGLPGNGLLLGACAAHSIAAVASFTFIPSAMWPKSWRTSQRVKAVATIYRSFPQFALPSFFLSTLRTRLPYFALAGLPAKQFLGLFAQTDRLLGAPTTLMTTALRPLATEALSRKNSSSALLRKYLLMQWILLIPPTVLVYKNAEPIVALLLGPGWGGATEVLKIMLFPSFLMMTTTWLDRFYDFSKQHHIVFKTEIAFGVFALLALVVWGPVLNKPLVALSVFSAITSIYYLTWTCSLMRVYNIPWKNITIVLAALCSSILLWMLVIPTFG</sequence>
<dbReference type="AlphaFoldDB" id="A0A150WTU6"/>
<keyword evidence="5 6" id="KW-0472">Membrane</keyword>
<keyword evidence="2" id="KW-1003">Cell membrane</keyword>
<feature type="transmembrane region" description="Helical" evidence="6">
    <location>
        <begin position="12"/>
        <end position="37"/>
    </location>
</feature>
<feature type="transmembrane region" description="Helical" evidence="6">
    <location>
        <begin position="412"/>
        <end position="431"/>
    </location>
</feature>
<comment type="subcellular location">
    <subcellularLocation>
        <location evidence="1">Cell membrane</location>
        <topology evidence="1">Multi-pass membrane protein</topology>
    </subcellularLocation>
</comment>
<dbReference type="Proteomes" id="UP000075391">
    <property type="component" value="Unassembled WGS sequence"/>
</dbReference>
<dbReference type="GO" id="GO:0005886">
    <property type="term" value="C:plasma membrane"/>
    <property type="evidence" value="ECO:0007669"/>
    <property type="project" value="UniProtKB-SubCell"/>
</dbReference>
<evidence type="ECO:0000256" key="2">
    <source>
        <dbReference type="ARBA" id="ARBA00022475"/>
    </source>
</evidence>
<dbReference type="PANTHER" id="PTHR30250:SF11">
    <property type="entry name" value="O-ANTIGEN TRANSPORTER-RELATED"/>
    <property type="match status" value="1"/>
</dbReference>
<feature type="transmembrane region" description="Helical" evidence="6">
    <location>
        <begin position="351"/>
        <end position="373"/>
    </location>
</feature>
<feature type="transmembrane region" description="Helical" evidence="6">
    <location>
        <begin position="379"/>
        <end position="400"/>
    </location>
</feature>
<evidence type="ECO:0000256" key="4">
    <source>
        <dbReference type="ARBA" id="ARBA00022989"/>
    </source>
</evidence>
<comment type="caution">
    <text evidence="7">The sequence shown here is derived from an EMBL/GenBank/DDBJ whole genome shotgun (WGS) entry which is preliminary data.</text>
</comment>
<name>A0A150WTU6_BDEBC</name>
<reference evidence="7 8" key="1">
    <citation type="submission" date="2016-03" db="EMBL/GenBank/DDBJ databases">
        <authorList>
            <person name="Ploux O."/>
        </authorList>
    </citation>
    <scope>NUCLEOTIDE SEQUENCE [LARGE SCALE GENOMIC DNA]</scope>
    <source>
        <strain evidence="7 8">BER2</strain>
    </source>
</reference>
<evidence type="ECO:0000256" key="5">
    <source>
        <dbReference type="ARBA" id="ARBA00023136"/>
    </source>
</evidence>
<accession>A0A150WTU6</accession>
<evidence type="ECO:0000313" key="7">
    <source>
        <dbReference type="EMBL" id="KYG69895.1"/>
    </source>
</evidence>
<organism evidence="7 8">
    <name type="scientific">Bdellovibrio bacteriovorus</name>
    <dbReference type="NCBI Taxonomy" id="959"/>
    <lineage>
        <taxon>Bacteria</taxon>
        <taxon>Pseudomonadati</taxon>
        <taxon>Bdellovibrionota</taxon>
        <taxon>Bdellovibrionia</taxon>
        <taxon>Bdellovibrionales</taxon>
        <taxon>Pseudobdellovibrionaceae</taxon>
        <taxon>Bdellovibrio</taxon>
    </lineage>
</organism>
<feature type="transmembrane region" description="Helical" evidence="6">
    <location>
        <begin position="166"/>
        <end position="187"/>
    </location>
</feature>
<dbReference type="InterPro" id="IPR050833">
    <property type="entry name" value="Poly_Biosynth_Transport"/>
</dbReference>
<feature type="transmembrane region" description="Helical" evidence="6">
    <location>
        <begin position="43"/>
        <end position="62"/>
    </location>
</feature>
<dbReference type="EMBL" id="LUKF01000005">
    <property type="protein sequence ID" value="KYG69895.1"/>
    <property type="molecule type" value="Genomic_DNA"/>
</dbReference>
<proteinExistence type="predicted"/>
<evidence type="ECO:0000256" key="1">
    <source>
        <dbReference type="ARBA" id="ARBA00004651"/>
    </source>
</evidence>
<feature type="transmembrane region" description="Helical" evidence="6">
    <location>
        <begin position="110"/>
        <end position="130"/>
    </location>
</feature>
<evidence type="ECO:0000256" key="6">
    <source>
        <dbReference type="SAM" id="Phobius"/>
    </source>
</evidence>
<keyword evidence="3 6" id="KW-0812">Transmembrane</keyword>
<feature type="transmembrane region" description="Helical" evidence="6">
    <location>
        <begin position="142"/>
        <end position="160"/>
    </location>
</feature>
<gene>
    <name evidence="7" type="ORF">AZI85_16000</name>
</gene>
<evidence type="ECO:0000313" key="8">
    <source>
        <dbReference type="Proteomes" id="UP000075391"/>
    </source>
</evidence>
<dbReference type="PANTHER" id="PTHR30250">
    <property type="entry name" value="PST FAMILY PREDICTED COLANIC ACID TRANSPORTER"/>
    <property type="match status" value="1"/>
</dbReference>
<protein>
    <recommendedName>
        <fullName evidence="9">Polysaccharide biosynthesis protein</fullName>
    </recommendedName>
</protein>
<feature type="transmembrane region" description="Helical" evidence="6">
    <location>
        <begin position="83"/>
        <end position="104"/>
    </location>
</feature>
<keyword evidence="4 6" id="KW-1133">Transmembrane helix</keyword>
<evidence type="ECO:0008006" key="9">
    <source>
        <dbReference type="Google" id="ProtNLM"/>
    </source>
</evidence>
<evidence type="ECO:0000256" key="3">
    <source>
        <dbReference type="ARBA" id="ARBA00022692"/>
    </source>
</evidence>